<evidence type="ECO:0000313" key="1">
    <source>
        <dbReference type="EMBL" id="QDT17774.1"/>
    </source>
</evidence>
<dbReference type="Gene3D" id="2.130.10.10">
    <property type="entry name" value="YVTN repeat-like/Quinoprotein amine dehydrogenase"/>
    <property type="match status" value="1"/>
</dbReference>
<dbReference type="KEGG" id="acaf:CA12_39070"/>
<protein>
    <submittedName>
        <fullName evidence="1">Uncharacterized protein</fullName>
    </submittedName>
</protein>
<sequence length="199" mass="21315">MIRSGTEERNLYYGRPVVAGRTIFVGLCQKYETHGQLPMPVFAVETDADGLNPSVRWTYDPDSVELGGRGRGDASFDGTQASVAVTDDAVFTLGKLGVLGAADRATGAERWRAGFFGYAALYASPVVHDDLLYVPIDDGLYVFEATAEAPRCIGSYELGIHYGTPLPTEDGVYVAEGNFMWKLKPPRALAGGGTGPRGD</sequence>
<gene>
    <name evidence="1" type="ORF">CA12_39070</name>
</gene>
<dbReference type="AlphaFoldDB" id="A0A517PEG4"/>
<dbReference type="Proteomes" id="UP000318741">
    <property type="component" value="Chromosome"/>
</dbReference>
<name>A0A517PEG4_9PLAN</name>
<dbReference type="EMBL" id="CP036265">
    <property type="protein sequence ID" value="QDT17774.1"/>
    <property type="molecule type" value="Genomic_DNA"/>
</dbReference>
<keyword evidence="2" id="KW-1185">Reference proteome</keyword>
<proteinExistence type="predicted"/>
<dbReference type="SUPFAM" id="SSF50998">
    <property type="entry name" value="Quinoprotein alcohol dehydrogenase-like"/>
    <property type="match status" value="1"/>
</dbReference>
<reference evidence="1 2" key="1">
    <citation type="submission" date="2019-02" db="EMBL/GenBank/DDBJ databases">
        <title>Deep-cultivation of Planctomycetes and their phenomic and genomic characterization uncovers novel biology.</title>
        <authorList>
            <person name="Wiegand S."/>
            <person name="Jogler M."/>
            <person name="Boedeker C."/>
            <person name="Pinto D."/>
            <person name="Vollmers J."/>
            <person name="Rivas-Marin E."/>
            <person name="Kohn T."/>
            <person name="Peeters S.H."/>
            <person name="Heuer A."/>
            <person name="Rast P."/>
            <person name="Oberbeckmann S."/>
            <person name="Bunk B."/>
            <person name="Jeske O."/>
            <person name="Meyerdierks A."/>
            <person name="Storesund J.E."/>
            <person name="Kallscheuer N."/>
            <person name="Luecker S."/>
            <person name="Lage O.M."/>
            <person name="Pohl T."/>
            <person name="Merkel B.J."/>
            <person name="Hornburger P."/>
            <person name="Mueller R.-W."/>
            <person name="Bruemmer F."/>
            <person name="Labrenz M."/>
            <person name="Spormann A.M."/>
            <person name="Op den Camp H."/>
            <person name="Overmann J."/>
            <person name="Amann R."/>
            <person name="Jetten M.S.M."/>
            <person name="Mascher T."/>
            <person name="Medema M.H."/>
            <person name="Devos D.P."/>
            <person name="Kaster A.-K."/>
            <person name="Ovreas L."/>
            <person name="Rohde M."/>
            <person name="Galperin M.Y."/>
            <person name="Jogler C."/>
        </authorList>
    </citation>
    <scope>NUCLEOTIDE SEQUENCE [LARGE SCALE GENOMIC DNA]</scope>
    <source>
        <strain evidence="1 2">CA12</strain>
    </source>
</reference>
<accession>A0A517PEG4</accession>
<dbReference type="InterPro" id="IPR011047">
    <property type="entry name" value="Quinoprotein_ADH-like_sf"/>
</dbReference>
<organism evidence="1 2">
    <name type="scientific">Alienimonas californiensis</name>
    <dbReference type="NCBI Taxonomy" id="2527989"/>
    <lineage>
        <taxon>Bacteria</taxon>
        <taxon>Pseudomonadati</taxon>
        <taxon>Planctomycetota</taxon>
        <taxon>Planctomycetia</taxon>
        <taxon>Planctomycetales</taxon>
        <taxon>Planctomycetaceae</taxon>
        <taxon>Alienimonas</taxon>
    </lineage>
</organism>
<dbReference type="InterPro" id="IPR015943">
    <property type="entry name" value="WD40/YVTN_repeat-like_dom_sf"/>
</dbReference>
<evidence type="ECO:0000313" key="2">
    <source>
        <dbReference type="Proteomes" id="UP000318741"/>
    </source>
</evidence>